<keyword evidence="3" id="KW-1185">Reference proteome</keyword>
<proteinExistence type="predicted"/>
<feature type="transmembrane region" description="Helical" evidence="1">
    <location>
        <begin position="75"/>
        <end position="104"/>
    </location>
</feature>
<dbReference type="VEuPathDB" id="FungiDB:VP01_7984g1"/>
<dbReference type="Proteomes" id="UP000037035">
    <property type="component" value="Unassembled WGS sequence"/>
</dbReference>
<dbReference type="AlphaFoldDB" id="A0A0L6UAR5"/>
<evidence type="ECO:0000313" key="2">
    <source>
        <dbReference type="EMBL" id="KNZ45621.1"/>
    </source>
</evidence>
<reference evidence="2 3" key="1">
    <citation type="submission" date="2015-08" db="EMBL/GenBank/DDBJ databases">
        <title>Next Generation Sequencing and Analysis of the Genome of Puccinia sorghi L Schw, the Causal Agent of Maize Common Rust.</title>
        <authorList>
            <person name="Rochi L."/>
            <person name="Burguener G."/>
            <person name="Darino M."/>
            <person name="Turjanski A."/>
            <person name="Kreff E."/>
            <person name="Dieguez M.J."/>
            <person name="Sacco F."/>
        </authorList>
    </citation>
    <scope>NUCLEOTIDE SEQUENCE [LARGE SCALE GENOMIC DNA]</scope>
    <source>
        <strain evidence="2 3">RO10H11247</strain>
    </source>
</reference>
<sequence length="105" mass="12485">MTTEEIAIALLLAPPGDSYHVPDTYSSVELDDFHSSVMEEIKTHFRSFPTRNSAENLARVCLYILLRRIYDRVSLFIYLLLFFSVLIFILILSYYIFFILFYFFF</sequence>
<evidence type="ECO:0000313" key="3">
    <source>
        <dbReference type="Proteomes" id="UP000037035"/>
    </source>
</evidence>
<accession>A0A0L6UAR5</accession>
<name>A0A0L6UAR5_9BASI</name>
<dbReference type="EMBL" id="LAVV01013476">
    <property type="protein sequence ID" value="KNZ45621.1"/>
    <property type="molecule type" value="Genomic_DNA"/>
</dbReference>
<organism evidence="2 3">
    <name type="scientific">Puccinia sorghi</name>
    <dbReference type="NCBI Taxonomy" id="27349"/>
    <lineage>
        <taxon>Eukaryota</taxon>
        <taxon>Fungi</taxon>
        <taxon>Dikarya</taxon>
        <taxon>Basidiomycota</taxon>
        <taxon>Pucciniomycotina</taxon>
        <taxon>Pucciniomycetes</taxon>
        <taxon>Pucciniales</taxon>
        <taxon>Pucciniaceae</taxon>
        <taxon>Puccinia</taxon>
    </lineage>
</organism>
<protein>
    <submittedName>
        <fullName evidence="2">Uncharacterized protein</fullName>
    </submittedName>
</protein>
<keyword evidence="1" id="KW-1133">Transmembrane helix</keyword>
<gene>
    <name evidence="2" type="ORF">VP01_7984g1</name>
</gene>
<evidence type="ECO:0000256" key="1">
    <source>
        <dbReference type="SAM" id="Phobius"/>
    </source>
</evidence>
<keyword evidence="1" id="KW-0472">Membrane</keyword>
<comment type="caution">
    <text evidence="2">The sequence shown here is derived from an EMBL/GenBank/DDBJ whole genome shotgun (WGS) entry which is preliminary data.</text>
</comment>
<keyword evidence="1" id="KW-0812">Transmembrane</keyword>